<organism evidence="2">
    <name type="scientific">bioreactor metagenome</name>
    <dbReference type="NCBI Taxonomy" id="1076179"/>
    <lineage>
        <taxon>unclassified sequences</taxon>
        <taxon>metagenomes</taxon>
        <taxon>ecological metagenomes</taxon>
    </lineage>
</organism>
<protein>
    <submittedName>
        <fullName evidence="2">Uncharacterized protein</fullName>
    </submittedName>
</protein>
<sequence length="153" mass="17494">MKVVDEIGQNHYLCQRLSCSYEEMEIKKRVLVPKKEAKSEPPVQKVVVKPKSVAPADGVKKRVVLKKKSPQANFSLKDDEEPTYTWETVIEVVRPSKLSYRREIRPKAGKDAWNAGLQSNHVVEEIPSSGGSFAELLQASEARKHRDRERKRK</sequence>
<reference evidence="2" key="1">
    <citation type="submission" date="2019-08" db="EMBL/GenBank/DDBJ databases">
        <authorList>
            <person name="Kucharzyk K."/>
            <person name="Murdoch R.W."/>
            <person name="Higgins S."/>
            <person name="Loffler F."/>
        </authorList>
    </citation>
    <scope>NUCLEOTIDE SEQUENCE</scope>
</reference>
<comment type="caution">
    <text evidence="2">The sequence shown here is derived from an EMBL/GenBank/DDBJ whole genome shotgun (WGS) entry which is preliminary data.</text>
</comment>
<gene>
    <name evidence="2" type="ORF">SDC9_105355</name>
</gene>
<evidence type="ECO:0000313" key="2">
    <source>
        <dbReference type="EMBL" id="MPM58524.1"/>
    </source>
</evidence>
<dbReference type="EMBL" id="VSSQ01016808">
    <property type="protein sequence ID" value="MPM58524.1"/>
    <property type="molecule type" value="Genomic_DNA"/>
</dbReference>
<name>A0A645BA20_9ZZZZ</name>
<accession>A0A645BA20</accession>
<feature type="region of interest" description="Disordered" evidence="1">
    <location>
        <begin position="134"/>
        <end position="153"/>
    </location>
</feature>
<feature type="compositionally biased region" description="Basic residues" evidence="1">
    <location>
        <begin position="143"/>
        <end position="153"/>
    </location>
</feature>
<evidence type="ECO:0000256" key="1">
    <source>
        <dbReference type="SAM" id="MobiDB-lite"/>
    </source>
</evidence>
<proteinExistence type="predicted"/>
<dbReference type="AlphaFoldDB" id="A0A645BA20"/>